<dbReference type="PROSITE" id="PS51257">
    <property type="entry name" value="PROKAR_LIPOPROTEIN"/>
    <property type="match status" value="1"/>
</dbReference>
<evidence type="ECO:0000259" key="2">
    <source>
        <dbReference type="PROSITE" id="PS50213"/>
    </source>
</evidence>
<comment type="caution">
    <text evidence="3">The sequence shown here is derived from an EMBL/GenBank/DDBJ whole genome shotgun (WGS) entry which is preliminary data.</text>
</comment>
<dbReference type="PANTHER" id="PTHR10900">
    <property type="entry name" value="PERIOSTIN-RELATED"/>
    <property type="match status" value="1"/>
</dbReference>
<keyword evidence="1" id="KW-0732">Signal</keyword>
<dbReference type="InterPro" id="IPR000782">
    <property type="entry name" value="FAS1_domain"/>
</dbReference>
<accession>A0ABW3N9D8</accession>
<proteinExistence type="predicted"/>
<dbReference type="SMART" id="SM00554">
    <property type="entry name" value="FAS1"/>
    <property type="match status" value="2"/>
</dbReference>
<dbReference type="EMBL" id="JBHTJL010000016">
    <property type="protein sequence ID" value="MFD1064096.1"/>
    <property type="molecule type" value="Genomic_DNA"/>
</dbReference>
<dbReference type="Proteomes" id="UP001597013">
    <property type="component" value="Unassembled WGS sequence"/>
</dbReference>
<dbReference type="Gene3D" id="2.30.180.10">
    <property type="entry name" value="FAS1 domain"/>
    <property type="match status" value="2"/>
</dbReference>
<feature type="domain" description="FAS1" evidence="2">
    <location>
        <begin position="184"/>
        <end position="329"/>
    </location>
</feature>
<keyword evidence="4" id="KW-1185">Reference proteome</keyword>
<sequence length="335" mass="34534">MKFILKNFKLLTVFLFVIGLTSCSDDDNNPPTTTTVVDVAVANGFTSLAAALQATDLVSVLQGPGPFTVFAPTNDAFTDLLNTAQLDLNNLSTAEEELVRQILLNHVIVGSELDATAITSTAPSYRNTGASGVGNTNLSLFYNVNGSTVQLNGGSSTTAGANVTATNVEADNGVIHVIDKVLGLPTVVDMALANPDFSSLVGALTTSTPGTDFVTILSTENGTQPAPFTILAPNNAAFAALTATPSESELVAILQHHVIDGNNVQSSNLNQNGDTMPETLEGDLVTITLPGTNGNIANVTDGSGNSDIGIIAVDVQTTNGVIHVVNKVLIPNTTN</sequence>
<evidence type="ECO:0000256" key="1">
    <source>
        <dbReference type="SAM" id="SignalP"/>
    </source>
</evidence>
<dbReference type="InterPro" id="IPR036378">
    <property type="entry name" value="FAS1_dom_sf"/>
</dbReference>
<dbReference type="Pfam" id="PF02469">
    <property type="entry name" value="Fasciclin"/>
    <property type="match status" value="2"/>
</dbReference>
<dbReference type="InterPro" id="IPR050904">
    <property type="entry name" value="Adhesion/Biosynth-related"/>
</dbReference>
<organism evidence="3 4">
    <name type="scientific">Winogradskyella litorisediminis</name>
    <dbReference type="NCBI Taxonomy" id="1156618"/>
    <lineage>
        <taxon>Bacteria</taxon>
        <taxon>Pseudomonadati</taxon>
        <taxon>Bacteroidota</taxon>
        <taxon>Flavobacteriia</taxon>
        <taxon>Flavobacteriales</taxon>
        <taxon>Flavobacteriaceae</taxon>
        <taxon>Winogradskyella</taxon>
    </lineage>
</organism>
<feature type="signal peptide" evidence="1">
    <location>
        <begin position="1"/>
        <end position="24"/>
    </location>
</feature>
<reference evidence="4" key="1">
    <citation type="journal article" date="2019" name="Int. J. Syst. Evol. Microbiol.">
        <title>The Global Catalogue of Microorganisms (GCM) 10K type strain sequencing project: providing services to taxonomists for standard genome sequencing and annotation.</title>
        <authorList>
            <consortium name="The Broad Institute Genomics Platform"/>
            <consortium name="The Broad Institute Genome Sequencing Center for Infectious Disease"/>
            <person name="Wu L."/>
            <person name="Ma J."/>
        </authorList>
    </citation>
    <scope>NUCLEOTIDE SEQUENCE [LARGE SCALE GENOMIC DNA]</scope>
    <source>
        <strain evidence="4">CCUG 62215</strain>
    </source>
</reference>
<evidence type="ECO:0000313" key="3">
    <source>
        <dbReference type="EMBL" id="MFD1064096.1"/>
    </source>
</evidence>
<feature type="domain" description="FAS1" evidence="2">
    <location>
        <begin position="32"/>
        <end position="182"/>
    </location>
</feature>
<dbReference type="PANTHER" id="PTHR10900:SF77">
    <property type="entry name" value="FI19380P1"/>
    <property type="match status" value="1"/>
</dbReference>
<gene>
    <name evidence="3" type="ORF">ACFQ1Q_12635</name>
</gene>
<feature type="chain" id="PRO_5045929308" evidence="1">
    <location>
        <begin position="25"/>
        <end position="335"/>
    </location>
</feature>
<name>A0ABW3N9D8_9FLAO</name>
<dbReference type="SUPFAM" id="SSF82153">
    <property type="entry name" value="FAS1 domain"/>
    <property type="match status" value="2"/>
</dbReference>
<dbReference type="PROSITE" id="PS50213">
    <property type="entry name" value="FAS1"/>
    <property type="match status" value="2"/>
</dbReference>
<evidence type="ECO:0000313" key="4">
    <source>
        <dbReference type="Proteomes" id="UP001597013"/>
    </source>
</evidence>
<protein>
    <submittedName>
        <fullName evidence="3">Fasciclin domain-containing protein</fullName>
    </submittedName>
</protein>
<dbReference type="RefSeq" id="WP_386132098.1">
    <property type="nucleotide sequence ID" value="NZ_JBHTJL010000016.1"/>
</dbReference>